<protein>
    <submittedName>
        <fullName evidence="2">Uncharacterized protein</fullName>
    </submittedName>
</protein>
<dbReference type="EMBL" id="JYIV01000029">
    <property type="protein sequence ID" value="KJL19603.1"/>
    <property type="molecule type" value="Genomic_DNA"/>
</dbReference>
<feature type="transmembrane region" description="Helical" evidence="1">
    <location>
        <begin position="20"/>
        <end position="40"/>
    </location>
</feature>
<feature type="transmembrane region" description="Helical" evidence="1">
    <location>
        <begin position="46"/>
        <end position="67"/>
    </location>
</feature>
<reference evidence="2 3" key="1">
    <citation type="submission" date="2015-02" db="EMBL/GenBank/DDBJ databases">
        <title>Draft genome sequences of ten Microbacterium spp. with emphasis on heavy metal contaminated environments.</title>
        <authorList>
            <person name="Corretto E."/>
        </authorList>
    </citation>
    <scope>NUCLEOTIDE SEQUENCE [LARGE SCALE GENOMIC DNA]</scope>
    <source>
        <strain evidence="2 3">BEL163</strain>
    </source>
</reference>
<dbReference type="PATRIC" id="fig|82380.10.peg.2954"/>
<feature type="transmembrane region" description="Helical" evidence="1">
    <location>
        <begin position="127"/>
        <end position="145"/>
    </location>
</feature>
<comment type="caution">
    <text evidence="2">The sequence shown here is derived from an EMBL/GenBank/DDBJ whole genome shotgun (WGS) entry which is preliminary data.</text>
</comment>
<keyword evidence="1" id="KW-0812">Transmembrane</keyword>
<dbReference type="AlphaFoldDB" id="A0A0F0KFG4"/>
<sequence>MWRPRRPCQTGAVTESRKPAVIRGFAASSLAIFVALAGHVSGGGQMPGPLGILVPWVFSFMICVLLAGRSLSLMRLGLSVTVSQFLFHTLFVLGTVTPSGVSTPHVHGAPLVIPSTVGLPAEATADASMWLGHALAAVLTIAALYRGERLIIATRDLAAQVIRWLRQRVDHVLVLPGAPVAPLVRGRFDVDEASSLILLATLRGRAPPLTAAI</sequence>
<proteinExistence type="predicted"/>
<evidence type="ECO:0000313" key="2">
    <source>
        <dbReference type="EMBL" id="KJL19603.1"/>
    </source>
</evidence>
<evidence type="ECO:0000256" key="1">
    <source>
        <dbReference type="SAM" id="Phobius"/>
    </source>
</evidence>
<gene>
    <name evidence="2" type="ORF">RN51_02941</name>
</gene>
<keyword evidence="1" id="KW-1133">Transmembrane helix</keyword>
<organism evidence="2 3">
    <name type="scientific">Microbacterium oxydans</name>
    <dbReference type="NCBI Taxonomy" id="82380"/>
    <lineage>
        <taxon>Bacteria</taxon>
        <taxon>Bacillati</taxon>
        <taxon>Actinomycetota</taxon>
        <taxon>Actinomycetes</taxon>
        <taxon>Micrococcales</taxon>
        <taxon>Microbacteriaceae</taxon>
        <taxon>Microbacterium</taxon>
    </lineage>
</organism>
<evidence type="ECO:0000313" key="3">
    <source>
        <dbReference type="Proteomes" id="UP000033725"/>
    </source>
</evidence>
<dbReference type="Proteomes" id="UP000033725">
    <property type="component" value="Unassembled WGS sequence"/>
</dbReference>
<accession>A0A0F0KFG4</accession>
<name>A0A0F0KFG4_9MICO</name>
<keyword evidence="1" id="KW-0472">Membrane</keyword>